<reference evidence="11" key="1">
    <citation type="submission" date="2018-11" db="EMBL/GenBank/DDBJ databases">
        <authorList>
            <person name="Alioto T."/>
            <person name="Alioto T."/>
        </authorList>
    </citation>
    <scope>NUCLEOTIDE SEQUENCE</scope>
</reference>
<keyword evidence="12" id="KW-1185">Reference proteome</keyword>
<gene>
    <name evidence="11" type="ORF">MGAL_10B021261</name>
</gene>
<feature type="domain" description="BTB" evidence="9">
    <location>
        <begin position="29"/>
        <end position="97"/>
    </location>
</feature>
<feature type="region of interest" description="Disordered" evidence="8">
    <location>
        <begin position="133"/>
        <end position="155"/>
    </location>
</feature>
<organism evidence="11 12">
    <name type="scientific">Mytilus galloprovincialis</name>
    <name type="common">Mediterranean mussel</name>
    <dbReference type="NCBI Taxonomy" id="29158"/>
    <lineage>
        <taxon>Eukaryota</taxon>
        <taxon>Metazoa</taxon>
        <taxon>Spiralia</taxon>
        <taxon>Lophotrochozoa</taxon>
        <taxon>Mollusca</taxon>
        <taxon>Bivalvia</taxon>
        <taxon>Autobranchia</taxon>
        <taxon>Pteriomorphia</taxon>
        <taxon>Mytilida</taxon>
        <taxon>Mytiloidea</taxon>
        <taxon>Mytilidae</taxon>
        <taxon>Mytilinae</taxon>
        <taxon>Mytilus</taxon>
    </lineage>
</organism>
<sequence length="824" mass="93965">MALTTLSVPSMMCGVSETLYQFQQERYLCDVLIFTSDGYIPAHRVVLVAASKHFREIESSRNIHTTPEANFYLTKEKSEDMQKIVQLIYTGELNISGDNMKRIHNLCLTLDLDDAVKECESFIKLIETSDNMCMEQNEEENDKQESKTEEKDLSLKQLEEEVIDQLEESRSNNNNVTMVTKVDAAKQKEKDSSNSDASTNCHIDVAMVTNDINIDKKSKSKGQKSKNKKSEVFENNNQEQKSEETNINEKMINCALCKEKFQDKKLLLEHRRKKHQNKRKPMHTKRYIPSPNDSLTDNEDQDQLEENLSNDTLSEKTDEEEVLSTRQGTKRRAADRLNKQKKAGKFVCRLCKDEFSNNELLQEHRKLIHPGGKRENLTCTLCDKVLSTWLNLIEHKYKKHNIGYDVEKYQVLMCDMPNCDFSTIVEYKMRTHYSDVHGEVGSYVCELCNKGCKSAPQLKYHMKTVHPDDKTQMHYKCNECSKTFRHSCNLKELQDVSFPELLEMAKQASREAQLEKSRNGEMMDLSLAGNQSTQKDNDLSYQTSQNPAIIVDLQQYQEPVTPIAMETEGSSYQQEQEVALSNLNPVPITIHANKHSKDMIFTHPNDLLTSYADQNGLYLNDHADYSSRPLPAHSQFNSAESYAAMLSSFLSNSKNGSQQSLPSLLPLTVQNYQSHGHGQSRPILNHLLTHMDEGGCSSVQRPTSVPSEETMAFTSQLRPHSVHSVDNVSFRNTAYQGQGHYDTNLSPSDNSVPYQQDSRYSSSLQHQSPDILIEGATRHSGSRSQNNGQSPELNVSPEKLSDRESHNRNQENYQDIGQLSYNQS</sequence>
<feature type="region of interest" description="Disordered" evidence="8">
    <location>
        <begin position="272"/>
        <end position="336"/>
    </location>
</feature>
<dbReference type="SUPFAM" id="SSF54695">
    <property type="entry name" value="POZ domain"/>
    <property type="match status" value="1"/>
</dbReference>
<dbReference type="PROSITE" id="PS50097">
    <property type="entry name" value="BTB"/>
    <property type="match status" value="1"/>
</dbReference>
<evidence type="ECO:0000256" key="5">
    <source>
        <dbReference type="ARBA" id="ARBA00022833"/>
    </source>
</evidence>
<feature type="domain" description="C2H2-type" evidence="10">
    <location>
        <begin position="443"/>
        <end position="471"/>
    </location>
</feature>
<keyword evidence="6" id="KW-0539">Nucleus</keyword>
<evidence type="ECO:0000256" key="7">
    <source>
        <dbReference type="PROSITE-ProRule" id="PRU00042"/>
    </source>
</evidence>
<dbReference type="PROSITE" id="PS00028">
    <property type="entry name" value="ZINC_FINGER_C2H2_1"/>
    <property type="match status" value="4"/>
</dbReference>
<dbReference type="InterPro" id="IPR000210">
    <property type="entry name" value="BTB/POZ_dom"/>
</dbReference>
<evidence type="ECO:0000313" key="11">
    <source>
        <dbReference type="EMBL" id="VDH94212.1"/>
    </source>
</evidence>
<proteinExistence type="predicted"/>
<dbReference type="PANTHER" id="PTHR24394">
    <property type="entry name" value="ZINC FINGER PROTEIN"/>
    <property type="match status" value="1"/>
</dbReference>
<feature type="region of interest" description="Disordered" evidence="8">
    <location>
        <begin position="694"/>
        <end position="721"/>
    </location>
</feature>
<evidence type="ECO:0000313" key="12">
    <source>
        <dbReference type="Proteomes" id="UP000596742"/>
    </source>
</evidence>
<dbReference type="Proteomes" id="UP000596742">
    <property type="component" value="Unassembled WGS sequence"/>
</dbReference>
<comment type="subcellular location">
    <subcellularLocation>
        <location evidence="1">Nucleus</location>
    </subcellularLocation>
</comment>
<dbReference type="GO" id="GO:0008270">
    <property type="term" value="F:zinc ion binding"/>
    <property type="evidence" value="ECO:0007669"/>
    <property type="project" value="UniProtKB-KW"/>
</dbReference>
<keyword evidence="2" id="KW-0479">Metal-binding</keyword>
<keyword evidence="4 7" id="KW-0863">Zinc-finger</keyword>
<feature type="compositionally biased region" description="Polar residues" evidence="8">
    <location>
        <begin position="810"/>
        <end position="824"/>
    </location>
</feature>
<protein>
    <recommendedName>
        <fullName evidence="13">Myoneurin</fullName>
    </recommendedName>
</protein>
<evidence type="ECO:0000256" key="1">
    <source>
        <dbReference type="ARBA" id="ARBA00004123"/>
    </source>
</evidence>
<dbReference type="Pfam" id="PF12874">
    <property type="entry name" value="zf-met"/>
    <property type="match status" value="1"/>
</dbReference>
<evidence type="ECO:0000256" key="6">
    <source>
        <dbReference type="ARBA" id="ARBA00023242"/>
    </source>
</evidence>
<dbReference type="OrthoDB" id="6085123at2759"/>
<dbReference type="GO" id="GO:0000981">
    <property type="term" value="F:DNA-binding transcription factor activity, RNA polymerase II-specific"/>
    <property type="evidence" value="ECO:0007669"/>
    <property type="project" value="TreeGrafter"/>
</dbReference>
<evidence type="ECO:0000256" key="4">
    <source>
        <dbReference type="ARBA" id="ARBA00022771"/>
    </source>
</evidence>
<dbReference type="InterPro" id="IPR036236">
    <property type="entry name" value="Znf_C2H2_sf"/>
</dbReference>
<evidence type="ECO:0000259" key="9">
    <source>
        <dbReference type="PROSITE" id="PS50097"/>
    </source>
</evidence>
<dbReference type="AlphaFoldDB" id="A0A8B6BQP6"/>
<dbReference type="PANTHER" id="PTHR24394:SF29">
    <property type="entry name" value="MYONEURIN"/>
    <property type="match status" value="1"/>
</dbReference>
<dbReference type="InterPro" id="IPR013087">
    <property type="entry name" value="Znf_C2H2_type"/>
</dbReference>
<dbReference type="SUPFAM" id="SSF57667">
    <property type="entry name" value="beta-beta-alpha zinc fingers"/>
    <property type="match status" value="1"/>
</dbReference>
<feature type="domain" description="C2H2-type" evidence="10">
    <location>
        <begin position="346"/>
        <end position="374"/>
    </location>
</feature>
<feature type="compositionally biased region" description="Acidic residues" evidence="8">
    <location>
        <begin position="296"/>
        <end position="305"/>
    </location>
</feature>
<dbReference type="Gene3D" id="3.30.160.60">
    <property type="entry name" value="Classic Zinc Finger"/>
    <property type="match status" value="2"/>
</dbReference>
<dbReference type="PROSITE" id="PS50157">
    <property type="entry name" value="ZINC_FINGER_C2H2_2"/>
    <property type="match status" value="3"/>
</dbReference>
<evidence type="ECO:0008006" key="13">
    <source>
        <dbReference type="Google" id="ProtNLM"/>
    </source>
</evidence>
<name>A0A8B6BQP6_MYTGA</name>
<keyword evidence="5" id="KW-0862">Zinc</keyword>
<feature type="compositionally biased region" description="Polar residues" evidence="8">
    <location>
        <begin position="738"/>
        <end position="768"/>
    </location>
</feature>
<evidence type="ECO:0000256" key="3">
    <source>
        <dbReference type="ARBA" id="ARBA00022737"/>
    </source>
</evidence>
<feature type="compositionally biased region" description="Basic and acidic residues" evidence="8">
    <location>
        <begin position="799"/>
        <end position="809"/>
    </location>
</feature>
<evidence type="ECO:0000259" key="10">
    <source>
        <dbReference type="PROSITE" id="PS50157"/>
    </source>
</evidence>
<feature type="domain" description="C2H2-type" evidence="10">
    <location>
        <begin position="252"/>
        <end position="280"/>
    </location>
</feature>
<evidence type="ECO:0000256" key="8">
    <source>
        <dbReference type="SAM" id="MobiDB-lite"/>
    </source>
</evidence>
<accession>A0A8B6BQP6</accession>
<dbReference type="EMBL" id="UYJE01000557">
    <property type="protein sequence ID" value="VDH94212.1"/>
    <property type="molecule type" value="Genomic_DNA"/>
</dbReference>
<feature type="compositionally biased region" description="Basic residues" evidence="8">
    <location>
        <begin position="272"/>
        <end position="286"/>
    </location>
</feature>
<feature type="compositionally biased region" description="Basic and acidic residues" evidence="8">
    <location>
        <begin position="143"/>
        <end position="155"/>
    </location>
</feature>
<comment type="caution">
    <text evidence="11">The sequence shown here is derived from an EMBL/GenBank/DDBJ whole genome shotgun (WGS) entry which is preliminary data.</text>
</comment>
<feature type="region of interest" description="Disordered" evidence="8">
    <location>
        <begin position="738"/>
        <end position="824"/>
    </location>
</feature>
<dbReference type="InterPro" id="IPR011333">
    <property type="entry name" value="SKP1/BTB/POZ_sf"/>
</dbReference>
<evidence type="ECO:0000256" key="2">
    <source>
        <dbReference type="ARBA" id="ARBA00022723"/>
    </source>
</evidence>
<feature type="region of interest" description="Disordered" evidence="8">
    <location>
        <begin position="212"/>
        <end position="244"/>
    </location>
</feature>
<dbReference type="SMART" id="SM00225">
    <property type="entry name" value="BTB"/>
    <property type="match status" value="1"/>
</dbReference>
<dbReference type="GO" id="GO:0005634">
    <property type="term" value="C:nucleus"/>
    <property type="evidence" value="ECO:0007669"/>
    <property type="project" value="UniProtKB-SubCell"/>
</dbReference>
<keyword evidence="3" id="KW-0677">Repeat</keyword>
<feature type="compositionally biased region" description="Polar residues" evidence="8">
    <location>
        <begin position="697"/>
        <end position="721"/>
    </location>
</feature>
<dbReference type="Pfam" id="PF00651">
    <property type="entry name" value="BTB"/>
    <property type="match status" value="1"/>
</dbReference>
<dbReference type="Gene3D" id="3.30.710.10">
    <property type="entry name" value="Potassium Channel Kv1.1, Chain A"/>
    <property type="match status" value="1"/>
</dbReference>
<feature type="compositionally biased region" description="Polar residues" evidence="8">
    <location>
        <begin position="782"/>
        <end position="793"/>
    </location>
</feature>
<dbReference type="SMART" id="SM00355">
    <property type="entry name" value="ZnF_C2H2"/>
    <property type="match status" value="5"/>
</dbReference>
<feature type="compositionally biased region" description="Basic residues" evidence="8">
    <location>
        <begin position="218"/>
        <end position="227"/>
    </location>
</feature>